<comment type="similarity">
    <text evidence="7">Belongs to the binding-protein-dependent transport system permease family.</text>
</comment>
<evidence type="ECO:0000256" key="1">
    <source>
        <dbReference type="ARBA" id="ARBA00004651"/>
    </source>
</evidence>
<dbReference type="Gene3D" id="1.10.3720.10">
    <property type="entry name" value="MetI-like"/>
    <property type="match status" value="1"/>
</dbReference>
<organism evidence="9">
    <name type="scientific">Desulfitobacterium hafniense</name>
    <name type="common">Desulfitobacterium frappieri</name>
    <dbReference type="NCBI Taxonomy" id="49338"/>
    <lineage>
        <taxon>Bacteria</taxon>
        <taxon>Bacillati</taxon>
        <taxon>Bacillota</taxon>
        <taxon>Clostridia</taxon>
        <taxon>Eubacteriales</taxon>
        <taxon>Desulfitobacteriaceae</taxon>
        <taxon>Desulfitobacterium</taxon>
    </lineage>
</organism>
<evidence type="ECO:0000256" key="5">
    <source>
        <dbReference type="ARBA" id="ARBA00022989"/>
    </source>
</evidence>
<dbReference type="PANTHER" id="PTHR43163">
    <property type="entry name" value="DIPEPTIDE TRANSPORT SYSTEM PERMEASE PROTEIN DPPB-RELATED"/>
    <property type="match status" value="1"/>
</dbReference>
<dbReference type="SUPFAM" id="SSF161098">
    <property type="entry name" value="MetI-like"/>
    <property type="match status" value="1"/>
</dbReference>
<keyword evidence="4 7" id="KW-0812">Transmembrane</keyword>
<gene>
    <name evidence="10" type="ORF">AT727_21350</name>
    <name evidence="9" type="ORF">DPCES_0493</name>
</gene>
<reference evidence="10 11" key="2">
    <citation type="submission" date="2015-12" db="EMBL/GenBank/DDBJ databases">
        <title>Draft Genome Sequence of Desulfitobacterium hafniense Strain DH, a Sulfate-reducing Bacterium Isolated from Paddy Soils.</title>
        <authorList>
            <person name="Bao P."/>
            <person name="Zhang X."/>
            <person name="Li G."/>
        </authorList>
    </citation>
    <scope>NUCLEOTIDE SEQUENCE [LARGE SCALE GENOMIC DNA]</scope>
    <source>
        <strain evidence="10 11">DH</strain>
    </source>
</reference>
<feature type="transmembrane region" description="Helical" evidence="7">
    <location>
        <begin position="290"/>
        <end position="313"/>
    </location>
</feature>
<dbReference type="PATRIC" id="fig|49338.4.peg.524"/>
<dbReference type="EMBL" id="LOCK01000021">
    <property type="protein sequence ID" value="KTE91666.1"/>
    <property type="molecule type" value="Genomic_DNA"/>
</dbReference>
<evidence type="ECO:0000256" key="4">
    <source>
        <dbReference type="ARBA" id="ARBA00022692"/>
    </source>
</evidence>
<dbReference type="InterPro" id="IPR000515">
    <property type="entry name" value="MetI-like"/>
</dbReference>
<dbReference type="CDD" id="cd06261">
    <property type="entry name" value="TM_PBP2"/>
    <property type="match status" value="1"/>
</dbReference>
<comment type="subcellular location">
    <subcellularLocation>
        <location evidence="1 7">Cell membrane</location>
        <topology evidence="1 7">Multi-pass membrane protein</topology>
    </subcellularLocation>
</comment>
<evidence type="ECO:0000256" key="3">
    <source>
        <dbReference type="ARBA" id="ARBA00022475"/>
    </source>
</evidence>
<name>A0A098AW86_DESHA</name>
<evidence type="ECO:0000256" key="2">
    <source>
        <dbReference type="ARBA" id="ARBA00022448"/>
    </source>
</evidence>
<evidence type="ECO:0000313" key="9">
    <source>
        <dbReference type="EMBL" id="CDX00380.1"/>
    </source>
</evidence>
<dbReference type="InterPro" id="IPR045621">
    <property type="entry name" value="BPD_transp_1_N"/>
</dbReference>
<dbReference type="RefSeq" id="WP_005810353.1">
    <property type="nucleotide sequence ID" value="NZ_CABKQQ010000025.1"/>
</dbReference>
<sequence>MTSAKHIVSILVRMVLLLMAVCVIAFVLITSSPIDPLVSYIGTNSTLSEEAKQEISDYWGLNDPLPERFSAWTANVLQGDFGDSITYKKPVRDVIWERFSYSAVLMLVAWAASGVLGFLIGIAAGMRKGSVFDRSVKMFCLGLQSAPTFWLGLLILSLFAVTLGWFPIGMAAPMGKLASEVTLGDRAYHLVLPALTLTVVSISKITLYTRQKLIETMGNDYILFAKARGENERQLVTRHVLRNIALPAITIQFASFSELFGGMALAETVFAYPGIGTATTAAALNGDVPLLLGIAIFSALFVFSGNLIANILYGVLDPRVKEGGDYV</sequence>
<dbReference type="GO" id="GO:0005886">
    <property type="term" value="C:plasma membrane"/>
    <property type="evidence" value="ECO:0007669"/>
    <property type="project" value="UniProtKB-SubCell"/>
</dbReference>
<dbReference type="PROSITE" id="PS50928">
    <property type="entry name" value="ABC_TM1"/>
    <property type="match status" value="1"/>
</dbReference>
<feature type="domain" description="ABC transmembrane type-1" evidence="8">
    <location>
        <begin position="99"/>
        <end position="313"/>
    </location>
</feature>
<feature type="transmembrane region" description="Helical" evidence="7">
    <location>
        <begin position="188"/>
        <end position="207"/>
    </location>
</feature>
<dbReference type="Pfam" id="PF19300">
    <property type="entry name" value="BPD_transp_1_N"/>
    <property type="match status" value="1"/>
</dbReference>
<dbReference type="Proteomes" id="UP000054623">
    <property type="component" value="Unassembled WGS sequence"/>
</dbReference>
<reference evidence="9" key="1">
    <citation type="submission" date="2014-07" db="EMBL/GenBank/DDBJ databases">
        <authorList>
            <person name="Hornung V.Bastian."/>
        </authorList>
    </citation>
    <scope>NUCLEOTIDE SEQUENCE</scope>
    <source>
        <strain evidence="9">PCE-S</strain>
    </source>
</reference>
<dbReference type="Pfam" id="PF00528">
    <property type="entry name" value="BPD_transp_1"/>
    <property type="match status" value="1"/>
</dbReference>
<dbReference type="GO" id="GO:0055085">
    <property type="term" value="P:transmembrane transport"/>
    <property type="evidence" value="ECO:0007669"/>
    <property type="project" value="InterPro"/>
</dbReference>
<evidence type="ECO:0000313" key="10">
    <source>
        <dbReference type="EMBL" id="KTE91666.1"/>
    </source>
</evidence>
<evidence type="ECO:0000256" key="7">
    <source>
        <dbReference type="RuleBase" id="RU363032"/>
    </source>
</evidence>
<dbReference type="AlphaFoldDB" id="A0A098AW86"/>
<feature type="transmembrane region" description="Helical" evidence="7">
    <location>
        <begin position="7"/>
        <end position="29"/>
    </location>
</feature>
<evidence type="ECO:0000256" key="6">
    <source>
        <dbReference type="ARBA" id="ARBA00023136"/>
    </source>
</evidence>
<keyword evidence="3" id="KW-1003">Cell membrane</keyword>
<feature type="transmembrane region" description="Helical" evidence="7">
    <location>
        <begin position="244"/>
        <end position="270"/>
    </location>
</feature>
<keyword evidence="5 7" id="KW-1133">Transmembrane helix</keyword>
<keyword evidence="6 7" id="KW-0472">Membrane</keyword>
<evidence type="ECO:0000259" key="8">
    <source>
        <dbReference type="PROSITE" id="PS50928"/>
    </source>
</evidence>
<proteinExistence type="inferred from homology"/>
<feature type="transmembrane region" description="Helical" evidence="7">
    <location>
        <begin position="147"/>
        <end position="168"/>
    </location>
</feature>
<dbReference type="PANTHER" id="PTHR43163:SF9">
    <property type="entry name" value="ABC TRANSPORTER PERMEASE PROTEIN"/>
    <property type="match status" value="1"/>
</dbReference>
<feature type="transmembrane region" description="Helical" evidence="7">
    <location>
        <begin position="99"/>
        <end position="126"/>
    </location>
</feature>
<evidence type="ECO:0000313" key="11">
    <source>
        <dbReference type="Proteomes" id="UP000054623"/>
    </source>
</evidence>
<dbReference type="InterPro" id="IPR035906">
    <property type="entry name" value="MetI-like_sf"/>
</dbReference>
<dbReference type="OrthoDB" id="9789439at2"/>
<protein>
    <submittedName>
        <fullName evidence="10">ABC transporter permease</fullName>
    </submittedName>
    <submittedName>
        <fullName evidence="9">Oligopeptide transport system permease protein AppB</fullName>
    </submittedName>
</protein>
<accession>A0A098AW86</accession>
<keyword evidence="2 7" id="KW-0813">Transport</keyword>
<dbReference type="EMBL" id="LK996017">
    <property type="protein sequence ID" value="CDX00380.1"/>
    <property type="molecule type" value="Genomic_DNA"/>
</dbReference>